<dbReference type="VEuPathDB" id="CryptoDB:Cvel_762"/>
<protein>
    <submittedName>
        <fullName evidence="2">Uncharacterized protein</fullName>
    </submittedName>
</protein>
<dbReference type="AlphaFoldDB" id="A0A0G4GU25"/>
<feature type="region of interest" description="Disordered" evidence="1">
    <location>
        <begin position="1"/>
        <end position="37"/>
    </location>
</feature>
<feature type="compositionally biased region" description="Gly residues" evidence="1">
    <location>
        <begin position="1"/>
        <end position="13"/>
    </location>
</feature>
<sequence length="148" mass="16048">MSPGRGFGSGGRGRTQSPSFGRSPQPRYGGSPACKAGSKRIAGVRMIRNRSKNDDVMVEGDQAAKQAIKRGAVCHIVRLETAYRPVCDLECSTYATETFKGKSVDGILSMVDHLSKTPFFATVSSEITAEETAEVVYERVVYEHGMPQ</sequence>
<dbReference type="EMBL" id="CDMZ01001547">
    <property type="protein sequence ID" value="CEM34238.1"/>
    <property type="molecule type" value="Genomic_DNA"/>
</dbReference>
<gene>
    <name evidence="2" type="ORF">Cvel_762</name>
</gene>
<evidence type="ECO:0000256" key="1">
    <source>
        <dbReference type="SAM" id="MobiDB-lite"/>
    </source>
</evidence>
<reference evidence="2" key="1">
    <citation type="submission" date="2014-11" db="EMBL/GenBank/DDBJ databases">
        <authorList>
            <person name="Otto D Thomas"/>
            <person name="Naeem Raeece"/>
        </authorList>
    </citation>
    <scope>NUCLEOTIDE SEQUENCE</scope>
</reference>
<evidence type="ECO:0000313" key="2">
    <source>
        <dbReference type="EMBL" id="CEM34238.1"/>
    </source>
</evidence>
<accession>A0A0G4GU25</accession>
<proteinExistence type="predicted"/>
<organism evidence="2">
    <name type="scientific">Chromera velia CCMP2878</name>
    <dbReference type="NCBI Taxonomy" id="1169474"/>
    <lineage>
        <taxon>Eukaryota</taxon>
        <taxon>Sar</taxon>
        <taxon>Alveolata</taxon>
        <taxon>Colpodellida</taxon>
        <taxon>Chromeraceae</taxon>
        <taxon>Chromera</taxon>
    </lineage>
</organism>
<dbReference type="PhylomeDB" id="A0A0G4GU25"/>
<name>A0A0G4GU25_9ALVE</name>